<keyword evidence="6" id="KW-1185">Reference proteome</keyword>
<evidence type="ECO:0000256" key="2">
    <source>
        <dbReference type="ARBA" id="ARBA00023125"/>
    </source>
</evidence>
<evidence type="ECO:0000313" key="5">
    <source>
        <dbReference type="EMBL" id="GHH85706.1"/>
    </source>
</evidence>
<organism evidence="5 6">
    <name type="scientific">Streptomyces sulfonofaciens</name>
    <dbReference type="NCBI Taxonomy" id="68272"/>
    <lineage>
        <taxon>Bacteria</taxon>
        <taxon>Bacillati</taxon>
        <taxon>Actinomycetota</taxon>
        <taxon>Actinomycetes</taxon>
        <taxon>Kitasatosporales</taxon>
        <taxon>Streptomycetaceae</taxon>
        <taxon>Streptomyces</taxon>
    </lineage>
</organism>
<dbReference type="Pfam" id="PF13377">
    <property type="entry name" value="Peripla_BP_3"/>
    <property type="match status" value="1"/>
</dbReference>
<dbReference type="SMART" id="SM00354">
    <property type="entry name" value="HTH_LACI"/>
    <property type="match status" value="1"/>
</dbReference>
<dbReference type="InterPro" id="IPR046335">
    <property type="entry name" value="LacI/GalR-like_sensor"/>
</dbReference>
<dbReference type="SUPFAM" id="SSF53822">
    <property type="entry name" value="Periplasmic binding protein-like I"/>
    <property type="match status" value="1"/>
</dbReference>
<dbReference type="Gene3D" id="3.40.50.2300">
    <property type="match status" value="2"/>
</dbReference>
<dbReference type="EMBL" id="BNCD01000019">
    <property type="protein sequence ID" value="GHH85706.1"/>
    <property type="molecule type" value="Genomic_DNA"/>
</dbReference>
<dbReference type="Gene3D" id="1.10.260.40">
    <property type="entry name" value="lambda repressor-like DNA-binding domains"/>
    <property type="match status" value="1"/>
</dbReference>
<comment type="caution">
    <text evidence="5">The sequence shown here is derived from an EMBL/GenBank/DDBJ whole genome shotgun (WGS) entry which is preliminary data.</text>
</comment>
<protein>
    <submittedName>
        <fullName evidence="5">LacI family transcriptional regulator</fullName>
    </submittedName>
</protein>
<dbReference type="PANTHER" id="PTHR30146:SF109">
    <property type="entry name" value="HTH-TYPE TRANSCRIPTIONAL REGULATOR GALS"/>
    <property type="match status" value="1"/>
</dbReference>
<dbReference type="GO" id="GO:0003700">
    <property type="term" value="F:DNA-binding transcription factor activity"/>
    <property type="evidence" value="ECO:0007669"/>
    <property type="project" value="TreeGrafter"/>
</dbReference>
<keyword evidence="3" id="KW-0804">Transcription</keyword>
<keyword evidence="2" id="KW-0238">DNA-binding</keyword>
<evidence type="ECO:0000256" key="3">
    <source>
        <dbReference type="ARBA" id="ARBA00023163"/>
    </source>
</evidence>
<proteinExistence type="predicted"/>
<dbReference type="PROSITE" id="PS50932">
    <property type="entry name" value="HTH_LACI_2"/>
    <property type="match status" value="1"/>
</dbReference>
<dbReference type="Proteomes" id="UP000603708">
    <property type="component" value="Unassembled WGS sequence"/>
</dbReference>
<dbReference type="InterPro" id="IPR010982">
    <property type="entry name" value="Lambda_DNA-bd_dom_sf"/>
</dbReference>
<evidence type="ECO:0000256" key="1">
    <source>
        <dbReference type="ARBA" id="ARBA00023015"/>
    </source>
</evidence>
<evidence type="ECO:0000313" key="6">
    <source>
        <dbReference type="Proteomes" id="UP000603708"/>
    </source>
</evidence>
<dbReference type="SUPFAM" id="SSF47413">
    <property type="entry name" value="lambda repressor-like DNA-binding domains"/>
    <property type="match status" value="1"/>
</dbReference>
<dbReference type="Pfam" id="PF00356">
    <property type="entry name" value="LacI"/>
    <property type="match status" value="1"/>
</dbReference>
<dbReference type="InterPro" id="IPR000843">
    <property type="entry name" value="HTH_LacI"/>
</dbReference>
<gene>
    <name evidence="5" type="ORF">GCM10018793_54770</name>
</gene>
<dbReference type="PANTHER" id="PTHR30146">
    <property type="entry name" value="LACI-RELATED TRANSCRIPTIONAL REPRESSOR"/>
    <property type="match status" value="1"/>
</dbReference>
<dbReference type="AlphaFoldDB" id="A0A919L7N6"/>
<dbReference type="CDD" id="cd01392">
    <property type="entry name" value="HTH_LacI"/>
    <property type="match status" value="1"/>
</dbReference>
<dbReference type="GO" id="GO:0000976">
    <property type="term" value="F:transcription cis-regulatory region binding"/>
    <property type="evidence" value="ECO:0007669"/>
    <property type="project" value="TreeGrafter"/>
</dbReference>
<accession>A0A919L7N6</accession>
<reference evidence="5" key="2">
    <citation type="submission" date="2020-09" db="EMBL/GenBank/DDBJ databases">
        <authorList>
            <person name="Sun Q."/>
            <person name="Ohkuma M."/>
        </authorList>
    </citation>
    <scope>NUCLEOTIDE SEQUENCE</scope>
    <source>
        <strain evidence="5">JCM 5069</strain>
    </source>
</reference>
<dbReference type="RefSeq" id="WP_189936535.1">
    <property type="nucleotide sequence ID" value="NZ_BNCD01000019.1"/>
</dbReference>
<name>A0A919L7N6_9ACTN</name>
<sequence length="336" mass="35409">MRNGKPPTRADVARLAGTSTAVVSYVVNDGPRPVAAATRERVLAAIEELDYRPNAVARALRTQESQTVAMLVPDISNPFFAEFAQAVQDCAFEQGKVLLIGDSGGDDERERAYLRRFLDQQVAGIVFIGARRGSSLRNMTDAGVPAVVLDRPLDGPGHSFVGIDNTAAAHAATRHLIEHGHRRIACVAGPGDHRNAVDRLAGWRSALKESGRAPDPALVHVDAFSVEGGVRAGRALLTARAPDAVFVSSDSQAEGLLAVAHRLGLAVPGDLAVFGFDGTRRSEYSDPAMSVVEQPVKAAAQCALALLASSVAEHVLLDFTLAIRRSCGCAAAPGTR</sequence>
<keyword evidence="1" id="KW-0805">Transcription regulation</keyword>
<reference evidence="5" key="1">
    <citation type="journal article" date="2014" name="Int. J. Syst. Evol. Microbiol.">
        <title>Complete genome sequence of Corynebacterium casei LMG S-19264T (=DSM 44701T), isolated from a smear-ripened cheese.</title>
        <authorList>
            <consortium name="US DOE Joint Genome Institute (JGI-PGF)"/>
            <person name="Walter F."/>
            <person name="Albersmeier A."/>
            <person name="Kalinowski J."/>
            <person name="Ruckert C."/>
        </authorList>
    </citation>
    <scope>NUCLEOTIDE SEQUENCE</scope>
    <source>
        <strain evidence="5">JCM 5069</strain>
    </source>
</reference>
<evidence type="ECO:0000259" key="4">
    <source>
        <dbReference type="PROSITE" id="PS50932"/>
    </source>
</evidence>
<dbReference type="CDD" id="cd06267">
    <property type="entry name" value="PBP1_LacI_sugar_binding-like"/>
    <property type="match status" value="1"/>
</dbReference>
<dbReference type="InterPro" id="IPR028082">
    <property type="entry name" value="Peripla_BP_I"/>
</dbReference>
<feature type="domain" description="HTH lacI-type" evidence="4">
    <location>
        <begin position="7"/>
        <end position="62"/>
    </location>
</feature>